<sequence>MDSQAFQSFATSFHKVIIQSSSYGPMDNFIVRFLSKEDLRKFYILLIRLTVSCGWALSWVNNPEDRDVEKVDDIMEIALKEDPVAVDISIEHENYINVMEKIESMLTELEQKEINVCAIVTDSAGAYAAARLRISIRSVVFLPCKIFKESTEFKVTVDHSTKLATYFQNLNNKFFIAQLKELQYEIYEKHIIPIVSVETRWNSIYEMCLSLIKTQQALQMLAIKFKPPIIENHHNKDRKLTISHAIFEIIDSNNFWDNLVLLTEILDPYCKILNILQSDKARLFQLSKALAMNKIADTIEKNDENLIEDLEDSNDETEQVNIKNKFDDTDNITHSAIDINAK</sequence>
<dbReference type="AlphaFoldDB" id="A0A397SPW8"/>
<dbReference type="EMBL" id="QKYT01000475">
    <property type="protein sequence ID" value="RIA84684.1"/>
    <property type="molecule type" value="Genomic_DNA"/>
</dbReference>
<organism evidence="1 2">
    <name type="scientific">Glomus cerebriforme</name>
    <dbReference type="NCBI Taxonomy" id="658196"/>
    <lineage>
        <taxon>Eukaryota</taxon>
        <taxon>Fungi</taxon>
        <taxon>Fungi incertae sedis</taxon>
        <taxon>Mucoromycota</taxon>
        <taxon>Glomeromycotina</taxon>
        <taxon>Glomeromycetes</taxon>
        <taxon>Glomerales</taxon>
        <taxon>Glomeraceae</taxon>
        <taxon>Glomus</taxon>
    </lineage>
</organism>
<keyword evidence="2" id="KW-1185">Reference proteome</keyword>
<dbReference type="STRING" id="658196.A0A397SPW8"/>
<dbReference type="SUPFAM" id="SSF53098">
    <property type="entry name" value="Ribonuclease H-like"/>
    <property type="match status" value="1"/>
</dbReference>
<name>A0A397SPW8_9GLOM</name>
<dbReference type="OrthoDB" id="2445699at2759"/>
<reference evidence="1 2" key="1">
    <citation type="submission" date="2018-06" db="EMBL/GenBank/DDBJ databases">
        <title>Comparative genomics reveals the genomic features of Rhizophagus irregularis, R. cerebriforme, R. diaphanum and Gigaspora rosea, and their symbiotic lifestyle signature.</title>
        <authorList>
            <person name="Morin E."/>
            <person name="San Clemente H."/>
            <person name="Chen E.C.H."/>
            <person name="De La Providencia I."/>
            <person name="Hainaut M."/>
            <person name="Kuo A."/>
            <person name="Kohler A."/>
            <person name="Murat C."/>
            <person name="Tang N."/>
            <person name="Roy S."/>
            <person name="Loubradou J."/>
            <person name="Henrissat B."/>
            <person name="Grigoriev I.V."/>
            <person name="Corradi N."/>
            <person name="Roux C."/>
            <person name="Martin F.M."/>
        </authorList>
    </citation>
    <scope>NUCLEOTIDE SEQUENCE [LARGE SCALE GENOMIC DNA]</scope>
    <source>
        <strain evidence="1 2">DAOM 227022</strain>
    </source>
</reference>
<dbReference type="Proteomes" id="UP000265703">
    <property type="component" value="Unassembled WGS sequence"/>
</dbReference>
<dbReference type="InterPro" id="IPR012337">
    <property type="entry name" value="RNaseH-like_sf"/>
</dbReference>
<evidence type="ECO:0000313" key="1">
    <source>
        <dbReference type="EMBL" id="RIA84684.1"/>
    </source>
</evidence>
<proteinExistence type="predicted"/>
<protein>
    <recommendedName>
        <fullName evidence="3">DUF659 domain-containing protein</fullName>
    </recommendedName>
</protein>
<gene>
    <name evidence="1" type="ORF">C1645_831906</name>
</gene>
<accession>A0A397SPW8</accession>
<evidence type="ECO:0000313" key="2">
    <source>
        <dbReference type="Proteomes" id="UP000265703"/>
    </source>
</evidence>
<comment type="caution">
    <text evidence="1">The sequence shown here is derived from an EMBL/GenBank/DDBJ whole genome shotgun (WGS) entry which is preliminary data.</text>
</comment>
<evidence type="ECO:0008006" key="3">
    <source>
        <dbReference type="Google" id="ProtNLM"/>
    </source>
</evidence>